<feature type="binding site" evidence="2">
    <location>
        <position position="30"/>
    </location>
    <ligand>
        <name>Mg(2+)</name>
        <dbReference type="ChEBI" id="CHEBI:18420"/>
        <label>3</label>
    </ligand>
</feature>
<dbReference type="InterPro" id="IPR010918">
    <property type="entry name" value="PurM-like_C_dom"/>
</dbReference>
<dbReference type="InterPro" id="IPR036921">
    <property type="entry name" value="PurM-like_N_sf"/>
</dbReference>
<feature type="binding site" evidence="2">
    <location>
        <position position="225"/>
    </location>
    <ligand>
        <name>Mg(2+)</name>
        <dbReference type="ChEBI" id="CHEBI:18420"/>
        <label>5</label>
    </ligand>
</feature>
<dbReference type="GO" id="GO:0005524">
    <property type="term" value="F:ATP binding"/>
    <property type="evidence" value="ECO:0007669"/>
    <property type="project" value="UniProtKB-UniRule"/>
</dbReference>
<feature type="binding site" evidence="2">
    <location>
        <position position="46"/>
    </location>
    <ligand>
        <name>Mg(2+)</name>
        <dbReference type="ChEBI" id="CHEBI:18420"/>
        <label>1</label>
    </ligand>
</feature>
<dbReference type="InterPro" id="IPR036676">
    <property type="entry name" value="PurM-like_C_sf"/>
</dbReference>
<dbReference type="HAMAP" id="MF_02128">
    <property type="entry name" value="TMP_kinase"/>
    <property type="match status" value="1"/>
</dbReference>
<feature type="binding site" evidence="2">
    <location>
        <position position="74"/>
    </location>
    <ligand>
        <name>Mg(2+)</name>
        <dbReference type="ChEBI" id="CHEBI:18420"/>
        <label>2</label>
    </ligand>
</feature>
<feature type="binding site" evidence="2">
    <location>
        <position position="222"/>
    </location>
    <ligand>
        <name>Mg(2+)</name>
        <dbReference type="ChEBI" id="CHEBI:18420"/>
        <label>3</label>
    </ligand>
</feature>
<feature type="binding site" evidence="2">
    <location>
        <position position="53"/>
    </location>
    <ligand>
        <name>substrate</name>
    </ligand>
</feature>
<proteinExistence type="inferred from homology"/>
<feature type="binding site" evidence="2">
    <location>
        <position position="149"/>
    </location>
    <ligand>
        <name>ATP</name>
        <dbReference type="ChEBI" id="CHEBI:30616"/>
    </ligand>
</feature>
<evidence type="ECO:0000259" key="4">
    <source>
        <dbReference type="Pfam" id="PF02769"/>
    </source>
</evidence>
<dbReference type="Pfam" id="PF02769">
    <property type="entry name" value="AIRS_C"/>
    <property type="match status" value="1"/>
</dbReference>
<evidence type="ECO:0000259" key="3">
    <source>
        <dbReference type="Pfam" id="PF00586"/>
    </source>
</evidence>
<dbReference type="Pfam" id="PF00586">
    <property type="entry name" value="AIRS"/>
    <property type="match status" value="1"/>
</dbReference>
<reference evidence="5 6" key="1">
    <citation type="submission" date="2016-04" db="EMBL/GenBank/DDBJ databases">
        <title>Acidithiobacillus ferrooxidans genome sequencing and assembly.</title>
        <authorList>
            <person name="Zhou Z."/>
        </authorList>
    </citation>
    <scope>NUCLEOTIDE SEQUENCE [LARGE SCALE GENOMIC DNA]</scope>
    <source>
        <strain evidence="5 6">BY0502</strain>
    </source>
</reference>
<dbReference type="OrthoDB" id="5289625at2"/>
<dbReference type="GO" id="GO:0009228">
    <property type="term" value="P:thiamine biosynthetic process"/>
    <property type="evidence" value="ECO:0007669"/>
    <property type="project" value="UniProtKB-KW"/>
</dbReference>
<evidence type="ECO:0000256" key="1">
    <source>
        <dbReference type="ARBA" id="ARBA00022977"/>
    </source>
</evidence>
<comment type="similarity">
    <text evidence="2">Belongs to the thiamine-monophosphate kinase family.</text>
</comment>
<feature type="domain" description="PurM-like C-terminal" evidence="4">
    <location>
        <begin position="153"/>
        <end position="296"/>
    </location>
</feature>
<dbReference type="CDD" id="cd02194">
    <property type="entry name" value="ThiL"/>
    <property type="match status" value="1"/>
</dbReference>
<dbReference type="Proteomes" id="UP000078302">
    <property type="component" value="Unassembled WGS sequence"/>
</dbReference>
<feature type="binding site" evidence="2">
    <location>
        <position position="44"/>
    </location>
    <ligand>
        <name>Mg(2+)</name>
        <dbReference type="ChEBI" id="CHEBI:18420"/>
        <label>4</label>
    </ligand>
</feature>
<dbReference type="GO" id="GO:0009229">
    <property type="term" value="P:thiamine diphosphate biosynthetic process"/>
    <property type="evidence" value="ECO:0007669"/>
    <property type="project" value="UniProtKB-UniRule"/>
</dbReference>
<dbReference type="SUPFAM" id="SSF55326">
    <property type="entry name" value="PurM N-terminal domain-like"/>
    <property type="match status" value="1"/>
</dbReference>
<feature type="binding site" evidence="2">
    <location>
        <position position="74"/>
    </location>
    <ligand>
        <name>Mg(2+)</name>
        <dbReference type="ChEBI" id="CHEBI:18420"/>
        <label>4</label>
    </ligand>
</feature>
<organism evidence="5 6">
    <name type="scientific">Acidithiobacillus ferrooxidans</name>
    <name type="common">Thiobacillus ferrooxidans</name>
    <dbReference type="NCBI Taxonomy" id="920"/>
    <lineage>
        <taxon>Bacteria</taxon>
        <taxon>Pseudomonadati</taxon>
        <taxon>Pseudomonadota</taxon>
        <taxon>Acidithiobacillia</taxon>
        <taxon>Acidithiobacillales</taxon>
        <taxon>Acidithiobacillaceae</taxon>
        <taxon>Acidithiobacillus</taxon>
    </lineage>
</organism>
<dbReference type="Gene3D" id="3.90.650.10">
    <property type="entry name" value="PurM-like C-terminal domain"/>
    <property type="match status" value="1"/>
</dbReference>
<evidence type="ECO:0000256" key="2">
    <source>
        <dbReference type="HAMAP-Rule" id="MF_02128"/>
    </source>
</evidence>
<dbReference type="InterPro" id="IPR006283">
    <property type="entry name" value="ThiL-like"/>
</dbReference>
<comment type="pathway">
    <text evidence="2">Cofactor biosynthesis; thiamine diphosphate biosynthesis; thiamine diphosphate from thiamine phosphate: step 1/1.</text>
</comment>
<keyword evidence="2 5" id="KW-0418">Kinase</keyword>
<dbReference type="PANTHER" id="PTHR30270:SF0">
    <property type="entry name" value="THIAMINE-MONOPHOSPHATE KINASE"/>
    <property type="match status" value="1"/>
</dbReference>
<dbReference type="InterPro" id="IPR016188">
    <property type="entry name" value="PurM-like_N"/>
</dbReference>
<dbReference type="GO" id="GO:0000287">
    <property type="term" value="F:magnesium ion binding"/>
    <property type="evidence" value="ECO:0007669"/>
    <property type="project" value="UniProtKB-UniRule"/>
</dbReference>
<protein>
    <recommendedName>
        <fullName evidence="2">Thiamine-monophosphate kinase</fullName>
        <shortName evidence="2">TMP kinase</shortName>
        <shortName evidence="2">Thiamine-phosphate kinase</shortName>
        <ecNumber evidence="2">2.7.4.16</ecNumber>
    </recommendedName>
</protein>
<keyword evidence="2" id="KW-0479">Metal-binding</keyword>
<dbReference type="AlphaFoldDB" id="A0A179BH76"/>
<dbReference type="RefSeq" id="WP_064219162.1">
    <property type="nucleotide sequence ID" value="NZ_LVXZ01000103.1"/>
</dbReference>
<feature type="binding site" evidence="2">
    <location>
        <position position="30"/>
    </location>
    <ligand>
        <name>Mg(2+)</name>
        <dbReference type="ChEBI" id="CHEBI:18420"/>
        <label>4</label>
    </ligand>
</feature>
<dbReference type="PANTHER" id="PTHR30270">
    <property type="entry name" value="THIAMINE-MONOPHOSPHATE KINASE"/>
    <property type="match status" value="1"/>
</dbReference>
<feature type="binding site" evidence="2">
    <location>
        <position position="124"/>
    </location>
    <ligand>
        <name>Mg(2+)</name>
        <dbReference type="ChEBI" id="CHEBI:18420"/>
        <label>1</label>
    </ligand>
</feature>
<feature type="binding site" evidence="2">
    <location>
        <position position="74"/>
    </location>
    <ligand>
        <name>Mg(2+)</name>
        <dbReference type="ChEBI" id="CHEBI:18420"/>
        <label>3</label>
    </ligand>
</feature>
<comment type="function">
    <text evidence="2">Catalyzes the ATP-dependent phosphorylation of thiamine-monophosphate (TMP) to form thiamine-pyrophosphate (TPP), the active form of vitamin B1.</text>
</comment>
<name>A0A179BH76_ACIFR</name>
<keyword evidence="2" id="KW-0547">Nucleotide-binding</keyword>
<keyword evidence="6" id="KW-1185">Reference proteome</keyword>
<feature type="binding site" evidence="2">
    <location>
        <position position="275"/>
    </location>
    <ligand>
        <name>substrate</name>
    </ligand>
</feature>
<feature type="binding site" evidence="2">
    <location>
        <position position="46"/>
    </location>
    <ligand>
        <name>Mg(2+)</name>
        <dbReference type="ChEBI" id="CHEBI:18420"/>
        <label>2</label>
    </ligand>
</feature>
<dbReference type="UniPathway" id="UPA00060">
    <property type="reaction ID" value="UER00142"/>
</dbReference>
<evidence type="ECO:0000313" key="5">
    <source>
        <dbReference type="EMBL" id="OAP91087.1"/>
    </source>
</evidence>
<comment type="miscellaneous">
    <text evidence="2">Reaction mechanism of ThiL seems to utilize a direct, inline transfer of the gamma-phosphate of ATP to TMP rather than a phosphorylated enzyme intermediate.</text>
</comment>
<dbReference type="GO" id="GO:0009030">
    <property type="term" value="F:thiamine-phosphate kinase activity"/>
    <property type="evidence" value="ECO:0007669"/>
    <property type="project" value="UniProtKB-UniRule"/>
</dbReference>
<dbReference type="EMBL" id="LVXZ01000103">
    <property type="protein sequence ID" value="OAP91087.1"/>
    <property type="molecule type" value="Genomic_DNA"/>
</dbReference>
<comment type="catalytic activity">
    <reaction evidence="2">
        <text>thiamine phosphate + ATP = thiamine diphosphate + ADP</text>
        <dbReference type="Rhea" id="RHEA:15913"/>
        <dbReference type="ChEBI" id="CHEBI:30616"/>
        <dbReference type="ChEBI" id="CHEBI:37575"/>
        <dbReference type="ChEBI" id="CHEBI:58937"/>
        <dbReference type="ChEBI" id="CHEBI:456216"/>
        <dbReference type="EC" id="2.7.4.16"/>
    </reaction>
</comment>
<dbReference type="PIRSF" id="PIRSF005303">
    <property type="entry name" value="Thiam_monoph_kin"/>
    <property type="match status" value="1"/>
</dbReference>
<gene>
    <name evidence="2" type="primary">thiL</name>
    <name evidence="5" type="ORF">A4H96_08330</name>
</gene>
<dbReference type="EC" id="2.7.4.16" evidence="2"/>
<comment type="caution">
    <text evidence="2">Lacks conserved residue(s) required for the propagation of feature annotation.</text>
</comment>
<accession>A0A179BH76</accession>
<dbReference type="SUPFAM" id="SSF56042">
    <property type="entry name" value="PurM C-terminal domain-like"/>
    <property type="match status" value="1"/>
</dbReference>
<keyword evidence="2" id="KW-0067">ATP-binding</keyword>
<feature type="domain" description="PurM-like N-terminal" evidence="3">
    <location>
        <begin position="28"/>
        <end position="141"/>
    </location>
</feature>
<dbReference type="NCBIfam" id="TIGR01379">
    <property type="entry name" value="thiL"/>
    <property type="match status" value="1"/>
</dbReference>
<sequence length="340" mass="35925">MAGGEFALIERLRSRLGTEGRGVRLGIGDDAAWLDPAGRQLVATMDTLVAGRHFFPDVSPEDLAWKALAVNLSDLAAMGAEARWCLLSLALPQREKGYEAWIEAFATGWSALADRYGVTLAGGDTVATDGPLTLSVTALGLTGHGVMRRDAARPGDVIWVTGSLGDAAAALNLAFVERGHDGQAFPCSAPQRDALEARRLRPTPRLEFGATALASGVLCAVDCSDGFLADLGHILKASGVRAQVALDALPLSPELADLARTDPERLQRWPLTGGDDYELILCAAPVLSTAMQEAARTLSLRLTAVGSILPAAPDARTTITLTWRDEPLPLPSTWGHVHAL</sequence>
<dbReference type="Gene3D" id="3.30.1330.10">
    <property type="entry name" value="PurM-like, N-terminal domain"/>
    <property type="match status" value="1"/>
</dbReference>
<keyword evidence="2" id="KW-0808">Transferase</keyword>
<keyword evidence="2" id="KW-0460">Magnesium</keyword>
<evidence type="ECO:0000313" key="6">
    <source>
        <dbReference type="Proteomes" id="UP000078302"/>
    </source>
</evidence>
<feature type="binding site" evidence="2">
    <location>
        <position position="224"/>
    </location>
    <ligand>
        <name>ATP</name>
        <dbReference type="ChEBI" id="CHEBI:30616"/>
    </ligand>
</feature>
<comment type="caution">
    <text evidence="5">The sequence shown here is derived from an EMBL/GenBank/DDBJ whole genome shotgun (WGS) entry which is preliminary data.</text>
</comment>
<keyword evidence="1 2" id="KW-0784">Thiamine biosynthesis</keyword>
<feature type="binding site" evidence="2">
    <location>
        <begin position="123"/>
        <end position="124"/>
    </location>
    <ligand>
        <name>ATP</name>
        <dbReference type="ChEBI" id="CHEBI:30616"/>
    </ligand>
</feature>